<dbReference type="AlphaFoldDB" id="A0A915DS40"/>
<accession>A0A915DS40</accession>
<sequence length="71" mass="8318">MSKKEKTNQKVEIEIPPAHVRLFKREGIELMTEEDFNYLLKFTNDVLKVELPKVRHRKVAGNPKQNKKSIG</sequence>
<keyword evidence="1" id="KW-1185">Reference proteome</keyword>
<evidence type="ECO:0000313" key="1">
    <source>
        <dbReference type="Proteomes" id="UP000887574"/>
    </source>
</evidence>
<name>A0A915DS40_9BILA</name>
<dbReference type="Proteomes" id="UP000887574">
    <property type="component" value="Unplaced"/>
</dbReference>
<dbReference type="WBParaSite" id="jg22341">
    <property type="protein sequence ID" value="jg22341"/>
    <property type="gene ID" value="jg22341"/>
</dbReference>
<reference evidence="2" key="1">
    <citation type="submission" date="2022-11" db="UniProtKB">
        <authorList>
            <consortium name="WormBaseParasite"/>
        </authorList>
    </citation>
    <scope>IDENTIFICATION</scope>
</reference>
<organism evidence="1 2">
    <name type="scientific">Ditylenchus dipsaci</name>
    <dbReference type="NCBI Taxonomy" id="166011"/>
    <lineage>
        <taxon>Eukaryota</taxon>
        <taxon>Metazoa</taxon>
        <taxon>Ecdysozoa</taxon>
        <taxon>Nematoda</taxon>
        <taxon>Chromadorea</taxon>
        <taxon>Rhabditida</taxon>
        <taxon>Tylenchina</taxon>
        <taxon>Tylenchomorpha</taxon>
        <taxon>Sphaerularioidea</taxon>
        <taxon>Anguinidae</taxon>
        <taxon>Anguininae</taxon>
        <taxon>Ditylenchus</taxon>
    </lineage>
</organism>
<evidence type="ECO:0000313" key="2">
    <source>
        <dbReference type="WBParaSite" id="jg22341"/>
    </source>
</evidence>
<protein>
    <submittedName>
        <fullName evidence="2">Uncharacterized protein</fullName>
    </submittedName>
</protein>
<proteinExistence type="predicted"/>